<sequence length="910" mass="101475">MDPHRSTDVKVPSESTPFENRPHEYTVMRPSQRYTRSLESDGSVSEDYDTDLEESFEENYNEYHKTAEEVYLQSCAQQAIPSVSRFLRQLCTDTINLPHYGIGDNGILAVSAALERNFAVTKLNLQDNSLTHVGAKALVEMLKENGFISQLDIAENRIGAKGLESIREMLVENTSLQNLGIENCGLHEGYLCKLLKGDRIVLRVLNLKGNELGDEDAVAMGSFMERNKSLEELDVSWNAIHLRGATAIAKGLKANNTLRTLCLSRNSISNKGALQIGEALKVNRYLQALDVTNCGFNEIGVEDILQGLRANSALKVLKIGRNNFHDYGAYKIIKSVRKLSFCGLKELHLDDSTLDQECIQELDKLMQERPGFICRCGTIIKGKAAAIGETKYIRNSDCRPKVSNFCEHSRGNLTTQRVDHDKFAQGLTRLSVPLSKTQLQKLFGILDADGDGLVRFQEFLEMKQQTKKHRKGKTSSYDHESENRLEIRKITPEEIYLDVCKSSDVAPSSRFLKQCSSGNVELNHYGLGDAGTRAICIALEGCANVTNLQLHDNGISDKGIIAVAKMLKKNRYVVKVDLSGNLVDKKALDELADMLMQNSTLKDLNISKCNMQGKSISAFCKSLRLDAPLTYLNLSYNDIGDKGAMAIGSAIKCNAVLDFLDVSWNSIRVKGAHGLAEGLKINARLREVNIAWNGLLDDGISAIQEALLCNQALKVLDVGSNCITNKGVFAIARFIRTNKSLEVLKTGRNPFQSYGACVLLRAIQKNPSSALRELQMDDIVFDKDCARELELVLEERPSFTCSWDISIIGERKSDQTKTPDITDIYLAFVRTRGLRLIELFKILTKDNVGQRLSKEDFVGGMKKLNAPIHDFKLRELFDMMDANGNGVIVFQEFVLWTRERHQSSARASQS</sequence>
<dbReference type="CDD" id="cd00051">
    <property type="entry name" value="EFh"/>
    <property type="match status" value="1"/>
</dbReference>
<accession>A0AAD9QT48</accession>
<dbReference type="Gene3D" id="3.80.10.10">
    <property type="entry name" value="Ribonuclease Inhibitor"/>
    <property type="match status" value="4"/>
</dbReference>
<organism evidence="3 4">
    <name type="scientific">Acropora cervicornis</name>
    <name type="common">Staghorn coral</name>
    <dbReference type="NCBI Taxonomy" id="6130"/>
    <lineage>
        <taxon>Eukaryota</taxon>
        <taxon>Metazoa</taxon>
        <taxon>Cnidaria</taxon>
        <taxon>Anthozoa</taxon>
        <taxon>Hexacorallia</taxon>
        <taxon>Scleractinia</taxon>
        <taxon>Astrocoeniina</taxon>
        <taxon>Acroporidae</taxon>
        <taxon>Acropora</taxon>
    </lineage>
</organism>
<evidence type="ECO:0000256" key="1">
    <source>
        <dbReference type="SAM" id="MobiDB-lite"/>
    </source>
</evidence>
<dbReference type="Gene3D" id="1.10.238.10">
    <property type="entry name" value="EF-hand"/>
    <property type="match status" value="2"/>
</dbReference>
<reference evidence="3" key="2">
    <citation type="journal article" date="2023" name="Science">
        <title>Genomic signatures of disease resistance in endangered staghorn corals.</title>
        <authorList>
            <person name="Vollmer S.V."/>
            <person name="Selwyn J.D."/>
            <person name="Despard B.A."/>
            <person name="Roesel C.L."/>
        </authorList>
    </citation>
    <scope>NUCLEOTIDE SEQUENCE</scope>
    <source>
        <strain evidence="3">K2</strain>
    </source>
</reference>
<evidence type="ECO:0000259" key="2">
    <source>
        <dbReference type="PROSITE" id="PS50222"/>
    </source>
</evidence>
<feature type="region of interest" description="Disordered" evidence="1">
    <location>
        <begin position="1"/>
        <end position="24"/>
    </location>
</feature>
<dbReference type="SUPFAM" id="SSF47473">
    <property type="entry name" value="EF-hand"/>
    <property type="match status" value="1"/>
</dbReference>
<dbReference type="AlphaFoldDB" id="A0AAD9QT48"/>
<dbReference type="Proteomes" id="UP001249851">
    <property type="component" value="Unassembled WGS sequence"/>
</dbReference>
<dbReference type="PANTHER" id="PTHR24114:SF50">
    <property type="entry name" value="RNI-LIKE PROTEIN"/>
    <property type="match status" value="1"/>
</dbReference>
<evidence type="ECO:0000313" key="3">
    <source>
        <dbReference type="EMBL" id="KAK2566620.1"/>
    </source>
</evidence>
<dbReference type="InterPro" id="IPR032675">
    <property type="entry name" value="LRR_dom_sf"/>
</dbReference>
<dbReference type="EMBL" id="JARQWQ010000016">
    <property type="protein sequence ID" value="KAK2566620.1"/>
    <property type="molecule type" value="Genomic_DNA"/>
</dbReference>
<dbReference type="InterPro" id="IPR011992">
    <property type="entry name" value="EF-hand-dom_pair"/>
</dbReference>
<comment type="caution">
    <text evidence="3">The sequence shown here is derived from an EMBL/GenBank/DDBJ whole genome shotgun (WGS) entry which is preliminary data.</text>
</comment>
<dbReference type="Pfam" id="PF13516">
    <property type="entry name" value="LRR_6"/>
    <property type="match status" value="10"/>
</dbReference>
<feature type="domain" description="EF-hand" evidence="2">
    <location>
        <begin position="868"/>
        <end position="903"/>
    </location>
</feature>
<name>A0AAD9QT48_ACRCE</name>
<dbReference type="SMART" id="SM00368">
    <property type="entry name" value="LRR_RI"/>
    <property type="match status" value="15"/>
</dbReference>
<dbReference type="InterPro" id="IPR052394">
    <property type="entry name" value="LRR-containing"/>
</dbReference>
<dbReference type="Pfam" id="PF13833">
    <property type="entry name" value="EF-hand_8"/>
    <property type="match status" value="1"/>
</dbReference>
<gene>
    <name evidence="3" type="ORF">P5673_009264</name>
</gene>
<dbReference type="PANTHER" id="PTHR24114">
    <property type="entry name" value="LEUCINE RICH REPEAT FAMILY PROTEIN"/>
    <property type="match status" value="1"/>
</dbReference>
<dbReference type="SMART" id="SM00054">
    <property type="entry name" value="EFh"/>
    <property type="match status" value="3"/>
</dbReference>
<dbReference type="GO" id="GO:0005509">
    <property type="term" value="F:calcium ion binding"/>
    <property type="evidence" value="ECO:0007669"/>
    <property type="project" value="InterPro"/>
</dbReference>
<reference evidence="3" key="1">
    <citation type="journal article" date="2023" name="G3 (Bethesda)">
        <title>Whole genome assembly and annotation of the endangered Caribbean coral Acropora cervicornis.</title>
        <authorList>
            <person name="Selwyn J.D."/>
            <person name="Vollmer S.V."/>
        </authorList>
    </citation>
    <scope>NUCLEOTIDE SEQUENCE</scope>
    <source>
        <strain evidence="3">K2</strain>
    </source>
</reference>
<keyword evidence="4" id="KW-1185">Reference proteome</keyword>
<proteinExistence type="predicted"/>
<protein>
    <submittedName>
        <fullName evidence="3">Leucine-rich repeat-containing protein 74A</fullName>
    </submittedName>
</protein>
<evidence type="ECO:0000313" key="4">
    <source>
        <dbReference type="Proteomes" id="UP001249851"/>
    </source>
</evidence>
<dbReference type="SUPFAM" id="SSF52047">
    <property type="entry name" value="RNI-like"/>
    <property type="match status" value="2"/>
</dbReference>
<dbReference type="InterPro" id="IPR001611">
    <property type="entry name" value="Leu-rich_rpt"/>
</dbReference>
<dbReference type="PROSITE" id="PS50222">
    <property type="entry name" value="EF_HAND_2"/>
    <property type="match status" value="2"/>
</dbReference>
<dbReference type="InterPro" id="IPR002048">
    <property type="entry name" value="EF_hand_dom"/>
</dbReference>
<feature type="domain" description="EF-hand" evidence="2">
    <location>
        <begin position="434"/>
        <end position="469"/>
    </location>
</feature>